<dbReference type="InterPro" id="IPR027291">
    <property type="entry name" value="Glyco_hydro_38_N_sf"/>
</dbReference>
<keyword evidence="11" id="KW-0326">Glycosidase</keyword>
<protein>
    <recommendedName>
        <fullName evidence="4">alpha-mannosidase</fullName>
        <ecNumber evidence="4">3.2.1.24</ecNumber>
    </recommendedName>
</protein>
<dbReference type="InterPro" id="IPR011013">
    <property type="entry name" value="Gal_mutarotase_sf_dom"/>
</dbReference>
<dbReference type="InterPro" id="IPR011330">
    <property type="entry name" value="Glyco_hydro/deAcase_b/a-brl"/>
</dbReference>
<dbReference type="SMART" id="SM00872">
    <property type="entry name" value="Alpha-mann_mid"/>
    <property type="match status" value="2"/>
</dbReference>
<dbReference type="InterPro" id="IPR011682">
    <property type="entry name" value="Glyco_hydro_38_C"/>
</dbReference>
<evidence type="ECO:0000256" key="2">
    <source>
        <dbReference type="ARBA" id="ARBA00001947"/>
    </source>
</evidence>
<comment type="similarity">
    <text evidence="3">Belongs to the glycosyl hydrolase 38 family.</text>
</comment>
<dbReference type="Pfam" id="PF17677">
    <property type="entry name" value="Glyco_hydro38C2"/>
    <property type="match status" value="2"/>
</dbReference>
<evidence type="ECO:0000256" key="7">
    <source>
        <dbReference type="ARBA" id="ARBA00022801"/>
    </source>
</evidence>
<dbReference type="Pfam" id="PF07748">
    <property type="entry name" value="Glyco_hydro_38C"/>
    <property type="match status" value="2"/>
</dbReference>
<dbReference type="InterPro" id="IPR013780">
    <property type="entry name" value="Glyco_hydro_b"/>
</dbReference>
<dbReference type="InterPro" id="IPR041147">
    <property type="entry name" value="GH38_C"/>
</dbReference>
<dbReference type="OrthoDB" id="2016903at2759"/>
<dbReference type="GO" id="GO:0004559">
    <property type="term" value="F:alpha-mannosidase activity"/>
    <property type="evidence" value="ECO:0007669"/>
    <property type="project" value="UniProtKB-EC"/>
</dbReference>
<evidence type="ECO:0000256" key="5">
    <source>
        <dbReference type="ARBA" id="ARBA00022723"/>
    </source>
</evidence>
<evidence type="ECO:0000256" key="3">
    <source>
        <dbReference type="ARBA" id="ARBA00009792"/>
    </source>
</evidence>
<evidence type="ECO:0000256" key="6">
    <source>
        <dbReference type="ARBA" id="ARBA00022729"/>
    </source>
</evidence>
<gene>
    <name evidence="12" type="ORF">YQE_09977</name>
</gene>
<dbReference type="Gene3D" id="1.20.1270.50">
    <property type="entry name" value="Glycoside hydrolase family 38, central domain"/>
    <property type="match status" value="4"/>
</dbReference>
<reference evidence="12" key="1">
    <citation type="journal article" date="2013" name="Genome Biol.">
        <title>Draft genome of the mountain pine beetle, Dendroctonus ponderosae Hopkins, a major forest pest.</title>
        <authorList>
            <person name="Keeling C.I."/>
            <person name="Yuen M.M."/>
            <person name="Liao N.Y."/>
            <person name="Docking T.R."/>
            <person name="Chan S.K."/>
            <person name="Taylor G.A."/>
            <person name="Palmquist D.L."/>
            <person name="Jackman S.D."/>
            <person name="Nguyen A."/>
            <person name="Li M."/>
            <person name="Henderson H."/>
            <person name="Janes J.K."/>
            <person name="Zhao Y."/>
            <person name="Pandoh P."/>
            <person name="Moore R."/>
            <person name="Sperling F.A."/>
            <person name="Huber D.P."/>
            <person name="Birol I."/>
            <person name="Jones S.J."/>
            <person name="Bohlmann J."/>
        </authorList>
    </citation>
    <scope>NUCLEOTIDE SEQUENCE</scope>
</reference>
<dbReference type="OMA" id="FAHIRIE"/>
<dbReference type="InterPro" id="IPR048534">
    <property type="entry name" value="Man2a1-like_dom"/>
</dbReference>
<dbReference type="Gene3D" id="2.60.40.1180">
    <property type="entry name" value="Golgi alpha-mannosidase II"/>
    <property type="match status" value="2"/>
</dbReference>
<dbReference type="CDD" id="cd10810">
    <property type="entry name" value="GH38N_AMII_LAM_like"/>
    <property type="match status" value="2"/>
</dbReference>
<keyword evidence="5" id="KW-0479">Metal-binding</keyword>
<evidence type="ECO:0000256" key="8">
    <source>
        <dbReference type="ARBA" id="ARBA00022833"/>
    </source>
</evidence>
<dbReference type="PANTHER" id="PTHR11607">
    <property type="entry name" value="ALPHA-MANNOSIDASE"/>
    <property type="match status" value="1"/>
</dbReference>
<evidence type="ECO:0000313" key="12">
    <source>
        <dbReference type="EMBL" id="ENN73415.1"/>
    </source>
</evidence>
<dbReference type="PANTHER" id="PTHR11607:SF3">
    <property type="entry name" value="LYSOSOMAL ALPHA-MANNOSIDASE"/>
    <property type="match status" value="1"/>
</dbReference>
<evidence type="ECO:0000256" key="11">
    <source>
        <dbReference type="ARBA" id="ARBA00023295"/>
    </source>
</evidence>
<dbReference type="EMBL" id="KB741165">
    <property type="protein sequence ID" value="ENN73415.1"/>
    <property type="molecule type" value="Genomic_DNA"/>
</dbReference>
<sequence length="1708" mass="193432">MAGPRSFSVLLLVAAHLAFAQAECGYAVIKEDHVNIHLVPHSHDDLGWLKTFEQYYYGSHDNVQRAGVQYIISSVVDALKSNKDRRFIYVETGYFWKWWTNQEEDVRSDVRQLVNNGQLEFISGGWSMNDEATTYYQDTIDQMTWGLRRLNDTFGECGRPRVAWQIDPFGHSREMASIFAQIGFDGFFLNRIDSQDLQIRRTNKQMEFVWRGSPDNLGESTDIYSNVLFRHYSAPSGLCFDVNCADEPIIDDPESPEYNVENKVRNFISDWITPARSGYASDNILVPMGDDFQYQAAGKNFANIDKLIRYMSGKEIEGVKYNVIYSTPSCYLNAVYEATNGVLDVPLKTDDFFPYGSSDHTYWSGYFTSRPTGKGYNRFSNNFLQVCKQLSVLTDATSDEDTAKLNTLREALGVFQHHDGITGTEKENVAHDYIHLLHKGITECEDITSQALAKLTQAADTEFTTCHMLNISECAVAEKEESFVLTLYNPLGRPVSKYVRLPVVDDNEEQIDIRNPSGGRVIAQIVPIHESVLAVPGRNSEAKFDLVFVAEDIPALGYKSYFIQRTRQKSPAGRVTKSQAFPGKLRSLAETLGVSVEFQYYTGNSGDSSSADSTPSTPYIFRPHPDIPLQAIEVSHVTTYSGPLLTEDHVYYNDWFSAVVRHYNDSLVSEYVHLVGPLPYDENGVEVIVRFTADFEGKVYTDTNGREFIERIRNFRPTWNITVVEPEAANYYPVTTGISIQDGSTKGIVVLNDRAQGGGSVVDQTIELMIHRNTKKDGQGVGEALNEEAFGVGVVTRGSHLLIPTGSVYASPDDLTPKEISQQIALDAWIFFSSPNGASFEEYQESHLLQFSAINSEALPRNVHLLTLEPWGDSTVLLRLENFFGQEDEDHSDIGLVNLQDLFTSFKVLSLRETTLGANQYLQDNNRIRFNVADAKSRKIVQEDDDFIVILEPMQIRTFILKSEATKKTLKNEPKLKTRVKPLYKKLTIVSAKSLVYSAGVIYIYDNVLSAVRRRKDRRFIYVETAFFWKWWQDQEESDRQVLRELINNGQIEFTGGGWSMNDEAVTNYQSIIDQMSWGLKRLNDTFGECGRPKMGWQIDPFGHSSEMASIFARLGYDGIILGRIDYEDQANRIANRTMEMVWRGSTNLGTSTDIFSSVLYDHYDAPRGFCFDILCDDDPLIDDLESPHYNIEAKAEEFILKHVQSRVGSFQTSNIMVPMGRDFAYQQAEAWFANIDRLIKYVNEKEVFNHTKYHLFYSTPSCYAAAVQQESAGLISAPLKTDDFLPYASDSHSFWTGFYTSRPTLKRFEREANGFLQACKQLFSLANLPSELEPKLNRLREAMGVMQHHDAITGTEKQVVASDYARLLHMGITQCEDVTFQALSKFTNIDAGDFQRCQLLNISECALSEQAERLTITVYNPLSRKVNKYIRVPVMGSAYSVTDPEGQNVASQLVPIAAGVQGIIGRNSSASVELVFQAEALPPLGFKSFFIKRELGDTLTREDTFLQFDYSNQQFFTDSNGREMVERVRNYRPTWDVTVNETESANYYPVTSRIIIRDEEDDVEFAVLTDRAEGGASLEDGAVELMFSGLTNSLPANVQILTLEPWSEASYLLRVEHIFEVDEDPVLSQPTTVELQNLFATFTIKSLRETTLGGNQWLEDNERMIFKSLYQSDGLNYRPVAEELGEFAVTLNPMEIRTFIIQIEPKL</sequence>
<dbReference type="HOGENOM" id="CLU_235011_0_0_1"/>
<dbReference type="InterPro" id="IPR050843">
    <property type="entry name" value="Glycosyl_Hydrlase_38"/>
</dbReference>
<dbReference type="SUPFAM" id="SSF74650">
    <property type="entry name" value="Galactose mutarotase-like"/>
    <property type="match status" value="3"/>
</dbReference>
<dbReference type="FunFam" id="1.20.1270.50:FF:000003">
    <property type="entry name" value="Alpha-mannosidase"/>
    <property type="match status" value="2"/>
</dbReference>
<dbReference type="Gene3D" id="2.70.98.30">
    <property type="entry name" value="Golgi alpha-mannosidase II, domain 4"/>
    <property type="match status" value="2"/>
</dbReference>
<dbReference type="FunFam" id="2.60.40.1180:FF:000018">
    <property type="entry name" value="Alpha-mannosidase"/>
    <property type="match status" value="2"/>
</dbReference>
<dbReference type="FunFam" id="3.20.110.10:FF:000001">
    <property type="entry name" value="Alpha-mannosidase"/>
    <property type="match status" value="1"/>
</dbReference>
<dbReference type="Pfam" id="PF01074">
    <property type="entry name" value="Glyco_hydro_38N"/>
    <property type="match status" value="2"/>
</dbReference>
<dbReference type="GO" id="GO:0030246">
    <property type="term" value="F:carbohydrate binding"/>
    <property type="evidence" value="ECO:0007669"/>
    <property type="project" value="InterPro"/>
</dbReference>
<organism evidence="12">
    <name type="scientific">Dendroctonus ponderosae</name>
    <name type="common">Mountain pine beetle</name>
    <dbReference type="NCBI Taxonomy" id="77166"/>
    <lineage>
        <taxon>Eukaryota</taxon>
        <taxon>Metazoa</taxon>
        <taxon>Ecdysozoa</taxon>
        <taxon>Arthropoda</taxon>
        <taxon>Hexapoda</taxon>
        <taxon>Insecta</taxon>
        <taxon>Pterygota</taxon>
        <taxon>Neoptera</taxon>
        <taxon>Endopterygota</taxon>
        <taxon>Coleoptera</taxon>
        <taxon>Polyphaga</taxon>
        <taxon>Cucujiformia</taxon>
        <taxon>Curculionidae</taxon>
        <taxon>Scolytinae</taxon>
        <taxon>Dendroctonus</taxon>
    </lineage>
</organism>
<evidence type="ECO:0000256" key="4">
    <source>
        <dbReference type="ARBA" id="ARBA00012752"/>
    </source>
</evidence>
<dbReference type="GO" id="GO:0005764">
    <property type="term" value="C:lysosome"/>
    <property type="evidence" value="ECO:0007669"/>
    <property type="project" value="TreeGrafter"/>
</dbReference>
<dbReference type="Pfam" id="PF09261">
    <property type="entry name" value="Alpha-mann_mid"/>
    <property type="match status" value="2"/>
</dbReference>
<dbReference type="GO" id="GO:0046872">
    <property type="term" value="F:metal ion binding"/>
    <property type="evidence" value="ECO:0007669"/>
    <property type="project" value="UniProtKB-KW"/>
</dbReference>
<dbReference type="Gene3D" id="3.20.110.10">
    <property type="entry name" value="Glycoside hydrolase 38, N terminal domain"/>
    <property type="match status" value="2"/>
</dbReference>
<keyword evidence="6" id="KW-0732">Signal</keyword>
<dbReference type="Pfam" id="PF21260">
    <property type="entry name" value="Laman-like_dom"/>
    <property type="match status" value="2"/>
</dbReference>
<evidence type="ECO:0000256" key="1">
    <source>
        <dbReference type="ARBA" id="ARBA00000365"/>
    </source>
</evidence>
<keyword evidence="8" id="KW-0862">Zinc</keyword>
<dbReference type="InterPro" id="IPR015341">
    <property type="entry name" value="Glyco_hydro_38_cen"/>
</dbReference>
<dbReference type="InterPro" id="IPR000602">
    <property type="entry name" value="Glyco_hydro_38_N"/>
</dbReference>
<evidence type="ECO:0000256" key="9">
    <source>
        <dbReference type="ARBA" id="ARBA00023157"/>
    </source>
</evidence>
<keyword evidence="9" id="KW-1015">Disulfide bond</keyword>
<name>N6TVU1_DENPD</name>
<dbReference type="GO" id="GO:0006013">
    <property type="term" value="P:mannose metabolic process"/>
    <property type="evidence" value="ECO:0007669"/>
    <property type="project" value="InterPro"/>
</dbReference>
<keyword evidence="7" id="KW-0378">Hydrolase</keyword>
<dbReference type="FunFam" id="1.20.1270.50:FF:000002">
    <property type="entry name" value="Alpha-mannosidase"/>
    <property type="match status" value="2"/>
</dbReference>
<dbReference type="SUPFAM" id="SSF88713">
    <property type="entry name" value="Glycoside hydrolase/deacetylase"/>
    <property type="match status" value="2"/>
</dbReference>
<dbReference type="InterPro" id="IPR037094">
    <property type="entry name" value="Glyco_hydro_38_cen_sf"/>
</dbReference>
<dbReference type="EC" id="3.2.1.24" evidence="4"/>
<dbReference type="InterPro" id="IPR028995">
    <property type="entry name" value="Glyco_hydro_57/38_cen_sf"/>
</dbReference>
<evidence type="ECO:0000256" key="10">
    <source>
        <dbReference type="ARBA" id="ARBA00023180"/>
    </source>
</evidence>
<dbReference type="SUPFAM" id="SSF88688">
    <property type="entry name" value="Families 57/38 glycoside transferase middle domain"/>
    <property type="match status" value="2"/>
</dbReference>
<feature type="non-terminal residue" evidence="12">
    <location>
        <position position="1"/>
    </location>
</feature>
<comment type="catalytic activity">
    <reaction evidence="1">
        <text>Hydrolysis of terminal, non-reducing alpha-D-mannose residues in alpha-D-mannosides.</text>
        <dbReference type="EC" id="3.2.1.24"/>
    </reaction>
</comment>
<proteinExistence type="inferred from homology"/>
<accession>N6TVU1</accession>
<comment type="cofactor">
    <cofactor evidence="2">
        <name>Zn(2+)</name>
        <dbReference type="ChEBI" id="CHEBI:29105"/>
    </cofactor>
</comment>
<dbReference type="Gene3D" id="2.60.40.1360">
    <property type="match status" value="2"/>
</dbReference>
<keyword evidence="10" id="KW-0325">Glycoprotein</keyword>